<proteinExistence type="inferred from homology"/>
<dbReference type="NCBIfam" id="TIGR00180">
    <property type="entry name" value="parB_part"/>
    <property type="match status" value="1"/>
</dbReference>
<dbReference type="InterPro" id="IPR041468">
    <property type="entry name" value="HTH_ParB/Spo0J"/>
</dbReference>
<dbReference type="Pfam" id="PF02195">
    <property type="entry name" value="ParB_N"/>
    <property type="match status" value="1"/>
</dbReference>
<dbReference type="InterPro" id="IPR003115">
    <property type="entry name" value="ParB_N"/>
</dbReference>
<evidence type="ECO:0000256" key="2">
    <source>
        <dbReference type="ARBA" id="ARBA00006295"/>
    </source>
</evidence>
<dbReference type="Proteomes" id="UP000184465">
    <property type="component" value="Unassembled WGS sequence"/>
</dbReference>
<dbReference type="Gene3D" id="1.10.10.2830">
    <property type="match status" value="1"/>
</dbReference>
<dbReference type="InterPro" id="IPR004437">
    <property type="entry name" value="ParB/RepB/Spo0J"/>
</dbReference>
<feature type="domain" description="ParB-like N-terminal" evidence="5">
    <location>
        <begin position="36"/>
        <end position="125"/>
    </location>
</feature>
<dbReference type="AlphaFoldDB" id="A0A1M6NYG3"/>
<dbReference type="FunFam" id="1.10.10.2830:FF:000001">
    <property type="entry name" value="Chromosome partitioning protein ParB"/>
    <property type="match status" value="1"/>
</dbReference>
<dbReference type="FunFam" id="3.90.1530.30:FF:000001">
    <property type="entry name" value="Chromosome partitioning protein ParB"/>
    <property type="match status" value="1"/>
</dbReference>
<dbReference type="EMBL" id="FRAG01000020">
    <property type="protein sequence ID" value="SHK00733.1"/>
    <property type="molecule type" value="Genomic_DNA"/>
</dbReference>
<evidence type="ECO:0000313" key="6">
    <source>
        <dbReference type="EMBL" id="SHK00733.1"/>
    </source>
</evidence>
<dbReference type="CDD" id="cd16393">
    <property type="entry name" value="SPO0J_N"/>
    <property type="match status" value="1"/>
</dbReference>
<dbReference type="GO" id="GO:0005694">
    <property type="term" value="C:chromosome"/>
    <property type="evidence" value="ECO:0007669"/>
    <property type="project" value="TreeGrafter"/>
</dbReference>
<dbReference type="GO" id="GO:0045881">
    <property type="term" value="P:positive regulation of sporulation resulting in formation of a cellular spore"/>
    <property type="evidence" value="ECO:0007669"/>
    <property type="project" value="TreeGrafter"/>
</dbReference>
<dbReference type="STRING" id="1121301.SAMN02745912_01933"/>
<name>A0A1M6NYG3_PARC5</name>
<keyword evidence="7" id="KW-1185">Reference proteome</keyword>
<keyword evidence="4 6" id="KW-0238">DNA-binding</keyword>
<dbReference type="InterPro" id="IPR050336">
    <property type="entry name" value="Chromosome_partition/occlusion"/>
</dbReference>
<dbReference type="SUPFAM" id="SSF110849">
    <property type="entry name" value="ParB/Sulfiredoxin"/>
    <property type="match status" value="1"/>
</dbReference>
<sequence>MAKAKRGLGKGLDALIPQNFGDNILDKEKKSKESIRIINIDDIKPNMNQPRKYFNKEKIKSLEESILNHGIIQPIIVRKLENGYEIVAGERRWRAAKNSDLKEIPCIIKELDDEKLMELSLIENLQREDLNEIEEALAYKRLNEEFGMTQDKIGKIVGKSRPYIANILRLLNLDNEIKEMIIEGKISGGHGRALLRIENTKLQRKIAFKIISENLTVRETEKLVSGLINKNKEAKKKNNKKRDSSIIYIEESLKEILGTKVNIINGKKKGKIEIEYYSAEDLERIIEFLKK</sequence>
<evidence type="ECO:0000256" key="3">
    <source>
        <dbReference type="ARBA" id="ARBA00022829"/>
    </source>
</evidence>
<evidence type="ECO:0000256" key="1">
    <source>
        <dbReference type="ARBA" id="ARBA00004453"/>
    </source>
</evidence>
<dbReference type="GO" id="GO:0007059">
    <property type="term" value="P:chromosome segregation"/>
    <property type="evidence" value="ECO:0007669"/>
    <property type="project" value="UniProtKB-KW"/>
</dbReference>
<dbReference type="SUPFAM" id="SSF109709">
    <property type="entry name" value="KorB DNA-binding domain-like"/>
    <property type="match status" value="1"/>
</dbReference>
<dbReference type="Gene3D" id="3.90.1530.30">
    <property type="match status" value="1"/>
</dbReference>
<dbReference type="Pfam" id="PF17762">
    <property type="entry name" value="HTH_ParB"/>
    <property type="match status" value="1"/>
</dbReference>
<evidence type="ECO:0000313" key="7">
    <source>
        <dbReference type="Proteomes" id="UP000184465"/>
    </source>
</evidence>
<gene>
    <name evidence="6" type="ORF">SAMN02745912_01933</name>
</gene>
<dbReference type="GO" id="GO:0009295">
    <property type="term" value="C:nucleoid"/>
    <property type="evidence" value="ECO:0007669"/>
    <property type="project" value="UniProtKB-SubCell"/>
</dbReference>
<dbReference type="RefSeq" id="WP_073149318.1">
    <property type="nucleotide sequence ID" value="NZ_FRAG01000020.1"/>
</dbReference>
<dbReference type="SMART" id="SM00470">
    <property type="entry name" value="ParB"/>
    <property type="match status" value="1"/>
</dbReference>
<dbReference type="OrthoDB" id="9802051at2"/>
<comment type="similarity">
    <text evidence="2">Belongs to the ParB family.</text>
</comment>
<evidence type="ECO:0000259" key="5">
    <source>
        <dbReference type="SMART" id="SM00470"/>
    </source>
</evidence>
<dbReference type="Pfam" id="PF23552">
    <property type="entry name" value="ParB_C"/>
    <property type="match status" value="1"/>
</dbReference>
<dbReference type="InterPro" id="IPR057240">
    <property type="entry name" value="ParB_dimer_C"/>
</dbReference>
<accession>A0A1M6NYG3</accession>
<evidence type="ECO:0000256" key="4">
    <source>
        <dbReference type="ARBA" id="ARBA00023125"/>
    </source>
</evidence>
<dbReference type="GO" id="GO:0003677">
    <property type="term" value="F:DNA binding"/>
    <property type="evidence" value="ECO:0007669"/>
    <property type="project" value="UniProtKB-KW"/>
</dbReference>
<keyword evidence="3" id="KW-0159">Chromosome partition</keyword>
<organism evidence="6 7">
    <name type="scientific">Paramaledivibacter caminithermalis (strain DSM 15212 / CIP 107654 / DViRD3)</name>
    <name type="common">Clostridium caminithermale</name>
    <dbReference type="NCBI Taxonomy" id="1121301"/>
    <lineage>
        <taxon>Bacteria</taxon>
        <taxon>Bacillati</taxon>
        <taxon>Bacillota</taxon>
        <taxon>Clostridia</taxon>
        <taxon>Peptostreptococcales</taxon>
        <taxon>Caminicellaceae</taxon>
        <taxon>Paramaledivibacter</taxon>
    </lineage>
</organism>
<comment type="subcellular location">
    <subcellularLocation>
        <location evidence="1">Cytoplasm</location>
        <location evidence="1">Nucleoid</location>
    </subcellularLocation>
</comment>
<dbReference type="PANTHER" id="PTHR33375">
    <property type="entry name" value="CHROMOSOME-PARTITIONING PROTEIN PARB-RELATED"/>
    <property type="match status" value="1"/>
</dbReference>
<reference evidence="6 7" key="1">
    <citation type="submission" date="2016-11" db="EMBL/GenBank/DDBJ databases">
        <authorList>
            <person name="Jaros S."/>
            <person name="Januszkiewicz K."/>
            <person name="Wedrychowicz H."/>
        </authorList>
    </citation>
    <scope>NUCLEOTIDE SEQUENCE [LARGE SCALE GENOMIC DNA]</scope>
    <source>
        <strain evidence="6 7">DSM 15212</strain>
    </source>
</reference>
<dbReference type="PANTHER" id="PTHR33375:SF1">
    <property type="entry name" value="CHROMOSOME-PARTITIONING PROTEIN PARB-RELATED"/>
    <property type="match status" value="1"/>
</dbReference>
<dbReference type="InterPro" id="IPR036086">
    <property type="entry name" value="ParB/Sulfiredoxin_sf"/>
</dbReference>
<protein>
    <submittedName>
        <fullName evidence="6">Chromosome segregation DNA-binding protein</fullName>
    </submittedName>
</protein>